<feature type="compositionally biased region" description="Gly residues" evidence="1">
    <location>
        <begin position="1"/>
        <end position="13"/>
    </location>
</feature>
<dbReference type="PANTHER" id="PTHR33170">
    <property type="entry name" value="DUF4283 DOMAIN-CONTAINING PROTEIN-RELATED"/>
    <property type="match status" value="1"/>
</dbReference>
<feature type="domain" description="Eukaryotic translation initiation factor 3 subunit G N-terminal" evidence="2">
    <location>
        <begin position="76"/>
        <end position="109"/>
    </location>
</feature>
<dbReference type="Pfam" id="PF12353">
    <property type="entry name" value="eIF3g"/>
    <property type="match status" value="1"/>
</dbReference>
<dbReference type="InterPro" id="IPR024675">
    <property type="entry name" value="eIF3g_N"/>
</dbReference>
<evidence type="ECO:0000313" key="4">
    <source>
        <dbReference type="Proteomes" id="UP000823388"/>
    </source>
</evidence>
<comment type="caution">
    <text evidence="3">The sequence shown here is derived from an EMBL/GenBank/DDBJ whole genome shotgun (WGS) entry which is preliminary data.</text>
</comment>
<sequence length="332" mass="36085">MPSGGPGGSQGNRGGRHGAPQPATIHTGNPNPHRGGGRGQGGRGRRRGASVVDEDQASGAALVDPAGDAAEPADRTQQAKQKRKRKEEANFKLDCTICAEDHYTSKCPQLKGPKPSVSYCGATSDGLGFFCIQAARPFHTVPMASANVFALITVEEGAVSAELLKSELARVIPVRWDWAVQEHGVKAFLVPFPSKVELDRMVAIRTFITKNKEGVLIFEEFDSEVEPIKVLDQVWLSVTNVPTPLRAFLPLWAVGSVVDATQKVDMNHLRLTGEVRILVAVFDVKEIPKMADISINRSIYRVYFNVEEVVDDDPFNPEDDDLLGDDADTGMK</sequence>
<dbReference type="Proteomes" id="UP000823388">
    <property type="component" value="Chromosome 7N"/>
</dbReference>
<name>A0A8T0PXG4_PANVG</name>
<dbReference type="PANTHER" id="PTHR33170:SF50">
    <property type="entry name" value="DUF4283 DOMAIN-CONTAINING PROTEIN"/>
    <property type="match status" value="1"/>
</dbReference>
<accession>A0A8T0PXG4</accession>
<dbReference type="AlphaFoldDB" id="A0A8T0PXG4"/>
<evidence type="ECO:0000259" key="2">
    <source>
        <dbReference type="Pfam" id="PF12353"/>
    </source>
</evidence>
<keyword evidence="4" id="KW-1185">Reference proteome</keyword>
<organism evidence="3 4">
    <name type="scientific">Panicum virgatum</name>
    <name type="common">Blackwell switchgrass</name>
    <dbReference type="NCBI Taxonomy" id="38727"/>
    <lineage>
        <taxon>Eukaryota</taxon>
        <taxon>Viridiplantae</taxon>
        <taxon>Streptophyta</taxon>
        <taxon>Embryophyta</taxon>
        <taxon>Tracheophyta</taxon>
        <taxon>Spermatophyta</taxon>
        <taxon>Magnoliopsida</taxon>
        <taxon>Liliopsida</taxon>
        <taxon>Poales</taxon>
        <taxon>Poaceae</taxon>
        <taxon>PACMAD clade</taxon>
        <taxon>Panicoideae</taxon>
        <taxon>Panicodae</taxon>
        <taxon>Paniceae</taxon>
        <taxon>Panicinae</taxon>
        <taxon>Panicum</taxon>
        <taxon>Panicum sect. Hiantes</taxon>
    </lineage>
</organism>
<evidence type="ECO:0000256" key="1">
    <source>
        <dbReference type="SAM" id="MobiDB-lite"/>
    </source>
</evidence>
<dbReference type="EMBL" id="CM029050">
    <property type="protein sequence ID" value="KAG2565608.1"/>
    <property type="molecule type" value="Genomic_DNA"/>
</dbReference>
<feature type="region of interest" description="Disordered" evidence="1">
    <location>
        <begin position="1"/>
        <end position="86"/>
    </location>
</feature>
<reference evidence="3" key="1">
    <citation type="submission" date="2020-05" db="EMBL/GenBank/DDBJ databases">
        <title>WGS assembly of Panicum virgatum.</title>
        <authorList>
            <person name="Lovell J.T."/>
            <person name="Jenkins J."/>
            <person name="Shu S."/>
            <person name="Juenger T.E."/>
            <person name="Schmutz J."/>
        </authorList>
    </citation>
    <scope>NUCLEOTIDE SEQUENCE</scope>
    <source>
        <strain evidence="3">AP13</strain>
    </source>
</reference>
<protein>
    <recommendedName>
        <fullName evidence="2">Eukaryotic translation initiation factor 3 subunit G N-terminal domain-containing protein</fullName>
    </recommendedName>
</protein>
<proteinExistence type="predicted"/>
<evidence type="ECO:0000313" key="3">
    <source>
        <dbReference type="EMBL" id="KAG2565608.1"/>
    </source>
</evidence>
<gene>
    <name evidence="3" type="ORF">PVAP13_7NG100034</name>
</gene>